<dbReference type="KEGG" id="cpis:HS961_04880"/>
<evidence type="ECO:0000256" key="2">
    <source>
        <dbReference type="ARBA" id="ARBA00023315"/>
    </source>
</evidence>
<dbReference type="NCBIfam" id="NF007807">
    <property type="entry name" value="PRK10514.1"/>
    <property type="match status" value="1"/>
</dbReference>
<evidence type="ECO:0000313" key="4">
    <source>
        <dbReference type="EMBL" id="QMV72213.1"/>
    </source>
</evidence>
<dbReference type="SUPFAM" id="SSF55729">
    <property type="entry name" value="Acyl-CoA N-acyltransferases (Nat)"/>
    <property type="match status" value="1"/>
</dbReference>
<accession>A0A7G5EDY8</accession>
<keyword evidence="2" id="KW-0012">Acyltransferase</keyword>
<dbReference type="GO" id="GO:0016747">
    <property type="term" value="F:acyltransferase activity, transferring groups other than amino-acyl groups"/>
    <property type="evidence" value="ECO:0007669"/>
    <property type="project" value="InterPro"/>
</dbReference>
<evidence type="ECO:0000256" key="1">
    <source>
        <dbReference type="ARBA" id="ARBA00022679"/>
    </source>
</evidence>
<dbReference type="CDD" id="cd04301">
    <property type="entry name" value="NAT_SF"/>
    <property type="match status" value="1"/>
</dbReference>
<proteinExistence type="predicted"/>
<organism evidence="4 5">
    <name type="scientific">Comamonas piscis</name>
    <dbReference type="NCBI Taxonomy" id="1562974"/>
    <lineage>
        <taxon>Bacteria</taxon>
        <taxon>Pseudomonadati</taxon>
        <taxon>Pseudomonadota</taxon>
        <taxon>Betaproteobacteria</taxon>
        <taxon>Burkholderiales</taxon>
        <taxon>Comamonadaceae</taxon>
        <taxon>Comamonas</taxon>
    </lineage>
</organism>
<keyword evidence="1 4" id="KW-0808">Transferase</keyword>
<dbReference type="PANTHER" id="PTHR43800">
    <property type="entry name" value="PEPTIDYL-LYSINE N-ACETYLTRANSFERASE YJAB"/>
    <property type="match status" value="1"/>
</dbReference>
<feature type="domain" description="N-acetyltransferase" evidence="3">
    <location>
        <begin position="2"/>
        <end position="143"/>
    </location>
</feature>
<evidence type="ECO:0000259" key="3">
    <source>
        <dbReference type="PROSITE" id="PS51186"/>
    </source>
</evidence>
<dbReference type="Proteomes" id="UP000515240">
    <property type="component" value="Chromosome"/>
</dbReference>
<name>A0A7G5EDY8_9BURK</name>
<dbReference type="Gene3D" id="3.40.630.30">
    <property type="match status" value="1"/>
</dbReference>
<dbReference type="PROSITE" id="PS51186">
    <property type="entry name" value="GNAT"/>
    <property type="match status" value="1"/>
</dbReference>
<dbReference type="EMBL" id="CP058554">
    <property type="protein sequence ID" value="QMV72213.1"/>
    <property type="molecule type" value="Genomic_DNA"/>
</dbReference>
<reference evidence="4 5" key="1">
    <citation type="journal article" date="2020" name="G3 (Bethesda)">
        <title>CeMbio - The Caenorhabditis elegans Microbiome Resource.</title>
        <authorList>
            <person name="Dirksen P."/>
            <person name="Assie A."/>
            <person name="Zimmermann J."/>
            <person name="Zhang F."/>
            <person name="Tietje A.M."/>
            <person name="Marsh S.A."/>
            <person name="Felix M.A."/>
            <person name="Shapira M."/>
            <person name="Kaleta C."/>
            <person name="Schulenburg H."/>
            <person name="Samuel B."/>
        </authorList>
    </citation>
    <scope>NUCLEOTIDE SEQUENCE [LARGE SCALE GENOMIC DNA]</scope>
    <source>
        <strain evidence="4 5">BIGb0172</strain>
    </source>
</reference>
<protein>
    <submittedName>
        <fullName evidence="4">Acetyltransferase</fullName>
    </submittedName>
</protein>
<gene>
    <name evidence="4" type="ORF">HS961_04880</name>
</gene>
<sequence>MITIRPSRPEDGPRAVEIWRQAVDATHHFLLPEDRAALDALVSSFLPQAPLWLAVDAQDHPLAFMLIDNGHMEALFVDPIARGQGLGAALVRHGLSLHAEMSTNVNEQNAQAVGFYEKMGFRGTGRSEVDGQGRPYPLIHLKYGGA</sequence>
<evidence type="ECO:0000313" key="5">
    <source>
        <dbReference type="Proteomes" id="UP000515240"/>
    </source>
</evidence>
<dbReference type="PANTHER" id="PTHR43800:SF1">
    <property type="entry name" value="PEPTIDYL-LYSINE N-ACETYLTRANSFERASE YJAB"/>
    <property type="match status" value="1"/>
</dbReference>
<dbReference type="InterPro" id="IPR000182">
    <property type="entry name" value="GNAT_dom"/>
</dbReference>
<dbReference type="InterPro" id="IPR016181">
    <property type="entry name" value="Acyl_CoA_acyltransferase"/>
</dbReference>
<dbReference type="RefSeq" id="WP_182326635.1">
    <property type="nucleotide sequence ID" value="NZ_CP058554.1"/>
</dbReference>
<dbReference type="Pfam" id="PF13673">
    <property type="entry name" value="Acetyltransf_10"/>
    <property type="match status" value="1"/>
</dbReference>
<dbReference type="AlphaFoldDB" id="A0A7G5EDY8"/>
<keyword evidence="5" id="KW-1185">Reference proteome</keyword>